<dbReference type="PANTHER" id="PTHR12526">
    <property type="entry name" value="GLYCOSYLTRANSFERASE"/>
    <property type="match status" value="1"/>
</dbReference>
<dbReference type="OrthoDB" id="9794575at2"/>
<dbReference type="EMBL" id="BJCL01000009">
    <property type="protein sequence ID" value="GCL64390.1"/>
    <property type="molecule type" value="Genomic_DNA"/>
</dbReference>
<organism evidence="2 3">
    <name type="scientific">Pseudaquabacterium pictum</name>
    <dbReference type="NCBI Taxonomy" id="2315236"/>
    <lineage>
        <taxon>Bacteria</taxon>
        <taxon>Pseudomonadati</taxon>
        <taxon>Pseudomonadota</taxon>
        <taxon>Betaproteobacteria</taxon>
        <taxon>Burkholderiales</taxon>
        <taxon>Sphaerotilaceae</taxon>
        <taxon>Pseudaquabacterium</taxon>
    </lineage>
</organism>
<dbReference type="InterPro" id="IPR028098">
    <property type="entry name" value="Glyco_trans_4-like_N"/>
</dbReference>
<dbReference type="SUPFAM" id="SSF53756">
    <property type="entry name" value="UDP-Glycosyltransferase/glycogen phosphorylase"/>
    <property type="match status" value="1"/>
</dbReference>
<protein>
    <recommendedName>
        <fullName evidence="1">Glycosyltransferase subfamily 4-like N-terminal domain-containing protein</fullName>
    </recommendedName>
</protein>
<keyword evidence="3" id="KW-1185">Reference proteome</keyword>
<dbReference type="AlphaFoldDB" id="A0A480AU51"/>
<dbReference type="Gene3D" id="3.40.50.2000">
    <property type="entry name" value="Glycogen Phosphorylase B"/>
    <property type="match status" value="2"/>
</dbReference>
<feature type="domain" description="Glycosyltransferase subfamily 4-like N-terminal" evidence="1">
    <location>
        <begin position="21"/>
        <end position="204"/>
    </location>
</feature>
<reference evidence="3" key="1">
    <citation type="submission" date="2019-03" db="EMBL/GenBank/DDBJ databases">
        <title>Aquabacterium pictum sp.nov., the first bacteriochlorophyll a-containing freshwater bacterium in the genus Aquabacterium of the class Betaproteobacteria.</title>
        <authorList>
            <person name="Hirose S."/>
            <person name="Tank M."/>
            <person name="Hara E."/>
            <person name="Tamaki H."/>
            <person name="Takaichi S."/>
            <person name="Haruta S."/>
            <person name="Hanada S."/>
        </authorList>
    </citation>
    <scope>NUCLEOTIDE SEQUENCE [LARGE SCALE GENOMIC DNA]</scope>
    <source>
        <strain evidence="3">W35</strain>
    </source>
</reference>
<dbReference type="RefSeq" id="WP_137734122.1">
    <property type="nucleotide sequence ID" value="NZ_BJCL01000009.1"/>
</dbReference>
<evidence type="ECO:0000313" key="2">
    <source>
        <dbReference type="EMBL" id="GCL64390.1"/>
    </source>
</evidence>
<dbReference type="GO" id="GO:0016757">
    <property type="term" value="F:glycosyltransferase activity"/>
    <property type="evidence" value="ECO:0007669"/>
    <property type="project" value="UniProtKB-ARBA"/>
</dbReference>
<dbReference type="Proteomes" id="UP000301751">
    <property type="component" value="Unassembled WGS sequence"/>
</dbReference>
<gene>
    <name evidence="2" type="ORF">AQPW35_34710</name>
</gene>
<name>A0A480AU51_9BURK</name>
<accession>A0A480AU51</accession>
<evidence type="ECO:0000313" key="3">
    <source>
        <dbReference type="Proteomes" id="UP000301751"/>
    </source>
</evidence>
<evidence type="ECO:0000259" key="1">
    <source>
        <dbReference type="Pfam" id="PF13579"/>
    </source>
</evidence>
<comment type="caution">
    <text evidence="2">The sequence shown here is derived from an EMBL/GenBank/DDBJ whole genome shotgun (WGS) entry which is preliminary data.</text>
</comment>
<proteinExistence type="predicted"/>
<sequence length="411" mass="45201">MKRVLMVAFHFPPLAGSSGIQRTLRFVQQLPDHGWQPLVVTAHPRAYERTSPDLLAEVPEGTVVRRAQALDTARHLALGGRYLAALARPDRWMSWKWDAIRQGLDLVRTHRPDVLWTTYPLATSHAIGLALHQRTGLPWVADFRDPMAQDGYPSDPKVWAAFQRIEAATAAHASACCFTTPSAARTYRERYAARADRMLVLENGYDESTFARAEATLQDRTALNPGCLTLLHSGIVYPSERDPTQLIEALGRLRLRGIDGSRLRIRFRAAMADDLLRTLAAKHGVEDMVELLPPVPYADALAEMLRADALLVMQASNCNEQVPAKVYEYLRAGRPIVTLTDPDGDTWGVLRGAGLSTVARLDSTEEIAAVMDGLLLRGFQGCLADQAATAAASRSARTAELAALLNRVGRP</sequence>
<dbReference type="Pfam" id="PF13579">
    <property type="entry name" value="Glyco_trans_4_4"/>
    <property type="match status" value="1"/>
</dbReference>